<dbReference type="RefSeq" id="XP_022321050.1">
    <property type="nucleotide sequence ID" value="XM_022465342.1"/>
</dbReference>
<evidence type="ECO:0000256" key="5">
    <source>
        <dbReference type="ARBA" id="ARBA00023136"/>
    </source>
</evidence>
<dbReference type="Proteomes" id="UP000694844">
    <property type="component" value="Chromosome 1"/>
</dbReference>
<dbReference type="OrthoDB" id="10033535at2759"/>
<keyword evidence="8" id="KW-1185">Reference proteome</keyword>
<reference evidence="9" key="2">
    <citation type="submission" date="2025-08" db="UniProtKB">
        <authorList>
            <consortium name="RefSeq"/>
        </authorList>
    </citation>
    <scope>IDENTIFICATION</scope>
    <source>
        <tissue evidence="9">Whole sample</tissue>
    </source>
</reference>
<protein>
    <recommendedName>
        <fullName evidence="7">Tetraspanin</fullName>
    </recommendedName>
</protein>
<evidence type="ECO:0000313" key="8">
    <source>
        <dbReference type="Proteomes" id="UP000694844"/>
    </source>
</evidence>
<dbReference type="GeneID" id="111123178"/>
<keyword evidence="5 7" id="KW-0472">Membrane</keyword>
<dbReference type="AlphaFoldDB" id="A0A8B8CZR3"/>
<feature type="transmembrane region" description="Helical" evidence="7">
    <location>
        <begin position="198"/>
        <end position="223"/>
    </location>
</feature>
<organism evidence="8 9">
    <name type="scientific">Crassostrea virginica</name>
    <name type="common">Eastern oyster</name>
    <dbReference type="NCBI Taxonomy" id="6565"/>
    <lineage>
        <taxon>Eukaryota</taxon>
        <taxon>Metazoa</taxon>
        <taxon>Spiralia</taxon>
        <taxon>Lophotrochozoa</taxon>
        <taxon>Mollusca</taxon>
        <taxon>Bivalvia</taxon>
        <taxon>Autobranchia</taxon>
        <taxon>Pteriomorphia</taxon>
        <taxon>Ostreida</taxon>
        <taxon>Ostreoidea</taxon>
        <taxon>Ostreidae</taxon>
        <taxon>Crassostrea</taxon>
    </lineage>
</organism>
<comment type="subcellular location">
    <subcellularLocation>
        <location evidence="1 7">Membrane</location>
        <topology evidence="1 7">Multi-pass membrane protein</topology>
    </subcellularLocation>
</comment>
<feature type="transmembrane region" description="Helical" evidence="7">
    <location>
        <begin position="57"/>
        <end position="78"/>
    </location>
</feature>
<evidence type="ECO:0000256" key="3">
    <source>
        <dbReference type="ARBA" id="ARBA00022692"/>
    </source>
</evidence>
<evidence type="ECO:0000256" key="6">
    <source>
        <dbReference type="PIRSR" id="PIRSR002419-1"/>
    </source>
</evidence>
<evidence type="ECO:0000256" key="4">
    <source>
        <dbReference type="ARBA" id="ARBA00022989"/>
    </source>
</evidence>
<feature type="disulfide bond" evidence="6">
    <location>
        <begin position="148"/>
        <end position="165"/>
    </location>
</feature>
<sequence>MACCFCSFRRMKTIFIFFNTILWFAGPGLLGVSIWQYITLNSYDPILELSKFQIPAIIYITAGVTSTCNGVIGCLGGVNERKGAILTFLIFLLVIFGIEVYASVEFFKFYDEVPQYLNGRIKKFNHDYYSDPSCKRHLDNLQIEMKCCGSHNFTDWEHGKIPHSCFQRSSGSIYMNYTIYKNGCSEELENWTKENLLIIGWGGFSFSVLQVLGIVLSSCYYYTLSKEYG</sequence>
<dbReference type="InterPro" id="IPR008952">
    <property type="entry name" value="Tetraspanin_EC2_sf"/>
</dbReference>
<evidence type="ECO:0000256" key="1">
    <source>
        <dbReference type="ARBA" id="ARBA00004141"/>
    </source>
</evidence>
<keyword evidence="4 7" id="KW-1133">Transmembrane helix</keyword>
<dbReference type="GO" id="GO:0005886">
    <property type="term" value="C:plasma membrane"/>
    <property type="evidence" value="ECO:0007669"/>
    <property type="project" value="TreeGrafter"/>
</dbReference>
<feature type="transmembrane region" description="Helical" evidence="7">
    <location>
        <begin position="14"/>
        <end position="37"/>
    </location>
</feature>
<proteinExistence type="inferred from homology"/>
<evidence type="ECO:0000313" key="9">
    <source>
        <dbReference type="RefSeq" id="XP_022321050.1"/>
    </source>
</evidence>
<feature type="transmembrane region" description="Helical" evidence="7">
    <location>
        <begin position="85"/>
        <end position="104"/>
    </location>
</feature>
<dbReference type="SUPFAM" id="SSF48652">
    <property type="entry name" value="Tetraspanin"/>
    <property type="match status" value="1"/>
</dbReference>
<dbReference type="InterPro" id="IPR000301">
    <property type="entry name" value="Tetraspanin_animals"/>
</dbReference>
<dbReference type="PIRSF" id="PIRSF002419">
    <property type="entry name" value="Tetraspanin"/>
    <property type="match status" value="1"/>
</dbReference>
<dbReference type="InterPro" id="IPR018499">
    <property type="entry name" value="Tetraspanin/Peripherin"/>
</dbReference>
<accession>A0A8B8CZR3</accession>
<dbReference type="Gene3D" id="1.10.1450.10">
    <property type="entry name" value="Tetraspanin"/>
    <property type="match status" value="1"/>
</dbReference>
<dbReference type="PANTHER" id="PTHR19282:SF544">
    <property type="entry name" value="TETRASPANIN"/>
    <property type="match status" value="1"/>
</dbReference>
<keyword evidence="6" id="KW-1015">Disulfide bond</keyword>
<dbReference type="PRINTS" id="PR00259">
    <property type="entry name" value="TMFOUR"/>
</dbReference>
<reference evidence="8" key="1">
    <citation type="submission" date="2024-06" db="UniProtKB">
        <authorList>
            <consortium name="RefSeq"/>
        </authorList>
    </citation>
    <scope>NUCLEOTIDE SEQUENCE [LARGE SCALE GENOMIC DNA]</scope>
</reference>
<dbReference type="PANTHER" id="PTHR19282">
    <property type="entry name" value="TETRASPANIN"/>
    <property type="match status" value="1"/>
</dbReference>
<gene>
    <name evidence="9" type="primary">LOC111123178</name>
</gene>
<comment type="similarity">
    <text evidence="2 7">Belongs to the tetraspanin (TM4SF) family.</text>
</comment>
<feature type="disulfide bond" evidence="6">
    <location>
        <begin position="147"/>
        <end position="184"/>
    </location>
</feature>
<evidence type="ECO:0000256" key="7">
    <source>
        <dbReference type="RuleBase" id="RU361218"/>
    </source>
</evidence>
<evidence type="ECO:0000256" key="2">
    <source>
        <dbReference type="ARBA" id="ARBA00006840"/>
    </source>
</evidence>
<dbReference type="CDD" id="cd03127">
    <property type="entry name" value="tetraspanin_LEL"/>
    <property type="match status" value="1"/>
</dbReference>
<keyword evidence="3 7" id="KW-0812">Transmembrane</keyword>
<dbReference type="Pfam" id="PF00335">
    <property type="entry name" value="Tetraspanin"/>
    <property type="match status" value="1"/>
</dbReference>
<dbReference type="KEGG" id="cvn:111123178"/>
<name>A0A8B8CZR3_CRAVI</name>